<reference evidence="3 4" key="1">
    <citation type="journal article" date="2016" name="Nat. Commun.">
        <title>Thousands of microbial genomes shed light on interconnected biogeochemical processes in an aquifer system.</title>
        <authorList>
            <person name="Anantharaman K."/>
            <person name="Brown C.T."/>
            <person name="Hug L.A."/>
            <person name="Sharon I."/>
            <person name="Castelle C.J."/>
            <person name="Probst A.J."/>
            <person name="Thomas B.C."/>
            <person name="Singh A."/>
            <person name="Wilkins M.J."/>
            <person name="Karaoz U."/>
            <person name="Brodie E.L."/>
            <person name="Williams K.H."/>
            <person name="Hubbard S.S."/>
            <person name="Banfield J.F."/>
        </authorList>
    </citation>
    <scope>NUCLEOTIDE SEQUENCE [LARGE SCALE GENOMIC DNA]</scope>
</reference>
<proteinExistence type="predicted"/>
<feature type="region of interest" description="Disordered" evidence="1">
    <location>
        <begin position="76"/>
        <end position="163"/>
    </location>
</feature>
<dbReference type="Pfam" id="PF07705">
    <property type="entry name" value="CARDB"/>
    <property type="match status" value="1"/>
</dbReference>
<evidence type="ECO:0000313" key="3">
    <source>
        <dbReference type="EMBL" id="OGY92393.1"/>
    </source>
</evidence>
<dbReference type="STRING" id="1798553.A3H70_00395"/>
<accession>A0A1G2BTC7</accession>
<evidence type="ECO:0000259" key="2">
    <source>
        <dbReference type="Pfam" id="PF07705"/>
    </source>
</evidence>
<dbReference type="Proteomes" id="UP000178109">
    <property type="component" value="Unassembled WGS sequence"/>
</dbReference>
<evidence type="ECO:0000256" key="1">
    <source>
        <dbReference type="SAM" id="MobiDB-lite"/>
    </source>
</evidence>
<feature type="domain" description="CARDB" evidence="2">
    <location>
        <begin position="182"/>
        <end position="302"/>
    </location>
</feature>
<evidence type="ECO:0000313" key="4">
    <source>
        <dbReference type="Proteomes" id="UP000178109"/>
    </source>
</evidence>
<protein>
    <recommendedName>
        <fullName evidence="2">CARDB domain-containing protein</fullName>
    </recommendedName>
</protein>
<dbReference type="Gene3D" id="2.60.40.10">
    <property type="entry name" value="Immunoglobulins"/>
    <property type="match status" value="1"/>
</dbReference>
<gene>
    <name evidence="3" type="ORF">A3H70_00395</name>
</gene>
<organism evidence="3 4">
    <name type="scientific">Candidatus Komeilibacteria bacterium RIFCSPLOWO2_02_FULL_48_11</name>
    <dbReference type="NCBI Taxonomy" id="1798553"/>
    <lineage>
        <taxon>Bacteria</taxon>
        <taxon>Candidatus Komeiliibacteriota</taxon>
    </lineage>
</organism>
<dbReference type="EMBL" id="MHKO01000022">
    <property type="protein sequence ID" value="OGY92393.1"/>
    <property type="molecule type" value="Genomic_DNA"/>
</dbReference>
<name>A0A1G2BTC7_9BACT</name>
<dbReference type="InterPro" id="IPR011635">
    <property type="entry name" value="CARDB"/>
</dbReference>
<sequence>MPSLPVNAKYTINFTKNTYPLPTLPKGAKTLRFKIDYSDAITELDEVNNFWQAEPKSKNTALSAAPWVETPVNWENPTYTVSPNQESNQSTTNPWENFNWENSTQETSPTTNWEDPTYTTTPIQTEPTPTPESTSGSSTQTTPTAPSSSSSSSSTPAVPNPATLPRANCMISVEPEPFTANADLILKSGSVYYTPKPAVTSKSVKFWATVLNVGAEPTGLKVSERDYAKANIGDSDIYLCLDTNNDGLWDIVKTTYNGPLDPDHWALTSMNWMTPKKGTHRWQVCTDGGNKVIETNETNNCTEGTFTVN</sequence>
<dbReference type="InterPro" id="IPR013783">
    <property type="entry name" value="Ig-like_fold"/>
</dbReference>
<feature type="compositionally biased region" description="Polar residues" evidence="1">
    <location>
        <begin position="76"/>
        <end position="114"/>
    </location>
</feature>
<dbReference type="AlphaFoldDB" id="A0A1G2BTC7"/>
<comment type="caution">
    <text evidence="3">The sequence shown here is derived from an EMBL/GenBank/DDBJ whole genome shotgun (WGS) entry which is preliminary data.</text>
</comment>
<feature type="compositionally biased region" description="Low complexity" evidence="1">
    <location>
        <begin position="116"/>
        <end position="163"/>
    </location>
</feature>